<gene>
    <name evidence="1" type="ORF">FHS56_002258</name>
</gene>
<dbReference type="GO" id="GO:0020037">
    <property type="term" value="F:heme binding"/>
    <property type="evidence" value="ECO:0007669"/>
    <property type="project" value="InterPro"/>
</dbReference>
<accession>A0A846MTE5</accession>
<dbReference type="GO" id="GO:0019825">
    <property type="term" value="F:oxygen binding"/>
    <property type="evidence" value="ECO:0007669"/>
    <property type="project" value="InterPro"/>
</dbReference>
<dbReference type="AlphaFoldDB" id="A0A846MTE5"/>
<dbReference type="EMBL" id="JAASRN010000006">
    <property type="protein sequence ID" value="NIK74725.1"/>
    <property type="molecule type" value="Genomic_DNA"/>
</dbReference>
<dbReference type="Proteomes" id="UP000537126">
    <property type="component" value="Unassembled WGS sequence"/>
</dbReference>
<keyword evidence="2" id="KW-1185">Reference proteome</keyword>
<reference evidence="1 2" key="1">
    <citation type="submission" date="2020-03" db="EMBL/GenBank/DDBJ databases">
        <title>Genomic Encyclopedia of Type Strains, Phase IV (KMG-IV): sequencing the most valuable type-strain genomes for metagenomic binning, comparative biology and taxonomic classification.</title>
        <authorList>
            <person name="Goeker M."/>
        </authorList>
    </citation>
    <scope>NUCLEOTIDE SEQUENCE [LARGE SCALE GENOMIC DNA]</scope>
    <source>
        <strain evidence="1 2">DSM 5718</strain>
    </source>
</reference>
<organism evidence="1 2">
    <name type="scientific">Thermonema lapsum</name>
    <dbReference type="NCBI Taxonomy" id="28195"/>
    <lineage>
        <taxon>Bacteria</taxon>
        <taxon>Pseudomonadati</taxon>
        <taxon>Bacteroidota</taxon>
        <taxon>Cytophagia</taxon>
        <taxon>Cytophagales</taxon>
        <taxon>Thermonemataceae</taxon>
        <taxon>Thermonema</taxon>
    </lineage>
</organism>
<sequence length="64" mass="7304">MKIDIQSQQDVKEMVNHFYAQVRVDALPGGIFNGVSRAHGADVLEQNKDLLTKYRFHNFVAKKS</sequence>
<protein>
    <submittedName>
        <fullName evidence="1">Truncated hemoglobin YjbI</fullName>
    </submittedName>
</protein>
<name>A0A846MTE5_9BACT</name>
<proteinExistence type="predicted"/>
<dbReference type="Gene3D" id="1.10.490.10">
    <property type="entry name" value="Globins"/>
    <property type="match status" value="1"/>
</dbReference>
<comment type="caution">
    <text evidence="1">The sequence shown here is derived from an EMBL/GenBank/DDBJ whole genome shotgun (WGS) entry which is preliminary data.</text>
</comment>
<evidence type="ECO:0000313" key="2">
    <source>
        <dbReference type="Proteomes" id="UP000537126"/>
    </source>
</evidence>
<dbReference type="RefSeq" id="WP_166920782.1">
    <property type="nucleotide sequence ID" value="NZ_JAASRN010000006.1"/>
</dbReference>
<dbReference type="InterPro" id="IPR012292">
    <property type="entry name" value="Globin/Proto"/>
</dbReference>
<evidence type="ECO:0000313" key="1">
    <source>
        <dbReference type="EMBL" id="NIK74725.1"/>
    </source>
</evidence>